<dbReference type="Gene3D" id="2.120.10.10">
    <property type="match status" value="2"/>
</dbReference>
<sequence length="473" mass="48941">MKKYLVTAMAGLLLLAPTAYAATPSTVISAPSPYPAGCDHKDPVGTNYPNAEVQPDIAVDPRNPAHMVSAWQTDRWSGVGGHGLVTAATFDGGRTWTRATPAVSTCAGGGFDRATDTQVTIAPNGMVFLVSLSMNTVTPQGDHALLVVKSGDGGRSWGAPTTIIREGTGDTSNIWNDLPAIYATGRDVYVAWDRINLNDGTAPIYLAHSADGGATWGEPRKVVDFGAGNGVSGVRLATAQGNSTLDSSTQGSSTHGSSTQGNLVAFFSYYQLKPDGSYDQSWQSIRSADHGETWSAPTVVGPVKSVGTTEPGGKGVRDGHDIFGQLAAGPHGELRAVWQGSQFAGDHDGAVLATSTDGGATWSAPVPVGSSPAQQFMPAVAVNSDGVVGVTYYQLDSTGTSYWLATSANGTSWRTSKLAGPFDITAAPVVNAGQYYVGDFHGMAAAGPCFVSVFAKTNSGQPDNRTDIVFTVG</sequence>
<keyword evidence="2" id="KW-0732">Signal</keyword>
<dbReference type="EMBL" id="QUNO01000015">
    <property type="protein sequence ID" value="REH37208.1"/>
    <property type="molecule type" value="Genomic_DNA"/>
</dbReference>
<feature type="chain" id="PRO_5017767893" evidence="2">
    <location>
        <begin position="22"/>
        <end position="473"/>
    </location>
</feature>
<name>A0A3E0H3T1_9PSEU</name>
<dbReference type="InterPro" id="IPR011040">
    <property type="entry name" value="Sialidase"/>
</dbReference>
<dbReference type="SUPFAM" id="SSF50939">
    <property type="entry name" value="Sialidases"/>
    <property type="match status" value="1"/>
</dbReference>
<evidence type="ECO:0000259" key="3">
    <source>
        <dbReference type="Pfam" id="PF13088"/>
    </source>
</evidence>
<feature type="domain" description="Sialidase" evidence="3">
    <location>
        <begin position="204"/>
        <end position="434"/>
    </location>
</feature>
<protein>
    <submittedName>
        <fullName evidence="4">BNR repeat-like domain-containing protein</fullName>
    </submittedName>
</protein>
<gene>
    <name evidence="4" type="ORF">BCF44_115212</name>
</gene>
<keyword evidence="5" id="KW-1185">Reference proteome</keyword>
<dbReference type="Proteomes" id="UP000256269">
    <property type="component" value="Unassembled WGS sequence"/>
</dbReference>
<reference evidence="4 5" key="1">
    <citation type="submission" date="2018-08" db="EMBL/GenBank/DDBJ databases">
        <title>Genomic Encyclopedia of Archaeal and Bacterial Type Strains, Phase II (KMG-II): from individual species to whole genera.</title>
        <authorList>
            <person name="Goeker M."/>
        </authorList>
    </citation>
    <scope>NUCLEOTIDE SEQUENCE [LARGE SCALE GENOMIC DNA]</scope>
    <source>
        <strain evidence="4 5">DSM 45791</strain>
    </source>
</reference>
<dbReference type="AlphaFoldDB" id="A0A3E0H3T1"/>
<organism evidence="4 5">
    <name type="scientific">Kutzneria buriramensis</name>
    <dbReference type="NCBI Taxonomy" id="1045776"/>
    <lineage>
        <taxon>Bacteria</taxon>
        <taxon>Bacillati</taxon>
        <taxon>Actinomycetota</taxon>
        <taxon>Actinomycetes</taxon>
        <taxon>Pseudonocardiales</taxon>
        <taxon>Pseudonocardiaceae</taxon>
        <taxon>Kutzneria</taxon>
    </lineage>
</organism>
<dbReference type="OrthoDB" id="127969at2"/>
<feature type="region of interest" description="Disordered" evidence="1">
    <location>
        <begin position="296"/>
        <end position="315"/>
    </location>
</feature>
<evidence type="ECO:0000256" key="2">
    <source>
        <dbReference type="SAM" id="SignalP"/>
    </source>
</evidence>
<dbReference type="Pfam" id="PF13088">
    <property type="entry name" value="BNR_2"/>
    <property type="match status" value="1"/>
</dbReference>
<proteinExistence type="predicted"/>
<comment type="caution">
    <text evidence="4">The sequence shown here is derived from an EMBL/GenBank/DDBJ whole genome shotgun (WGS) entry which is preliminary data.</text>
</comment>
<dbReference type="RefSeq" id="WP_116179348.1">
    <property type="nucleotide sequence ID" value="NZ_CP144375.1"/>
</dbReference>
<dbReference type="CDD" id="cd15482">
    <property type="entry name" value="Sialidase_non-viral"/>
    <property type="match status" value="1"/>
</dbReference>
<evidence type="ECO:0000313" key="4">
    <source>
        <dbReference type="EMBL" id="REH37208.1"/>
    </source>
</evidence>
<evidence type="ECO:0000313" key="5">
    <source>
        <dbReference type="Proteomes" id="UP000256269"/>
    </source>
</evidence>
<dbReference type="InterPro" id="IPR036278">
    <property type="entry name" value="Sialidase_sf"/>
</dbReference>
<feature type="signal peptide" evidence="2">
    <location>
        <begin position="1"/>
        <end position="21"/>
    </location>
</feature>
<evidence type="ECO:0000256" key="1">
    <source>
        <dbReference type="SAM" id="MobiDB-lite"/>
    </source>
</evidence>
<accession>A0A3E0H3T1</accession>